<protein>
    <submittedName>
        <fullName evidence="1">Uncharacterized protein</fullName>
    </submittedName>
</protein>
<evidence type="ECO:0000313" key="2">
    <source>
        <dbReference type="Proteomes" id="UP000235145"/>
    </source>
</evidence>
<name>A0A9R1WKQ0_LACSA</name>
<gene>
    <name evidence="1" type="ORF">LSAT_V11C100027480</name>
</gene>
<organism evidence="1 2">
    <name type="scientific">Lactuca sativa</name>
    <name type="common">Garden lettuce</name>
    <dbReference type="NCBI Taxonomy" id="4236"/>
    <lineage>
        <taxon>Eukaryota</taxon>
        <taxon>Viridiplantae</taxon>
        <taxon>Streptophyta</taxon>
        <taxon>Embryophyta</taxon>
        <taxon>Tracheophyta</taxon>
        <taxon>Spermatophyta</taxon>
        <taxon>Magnoliopsida</taxon>
        <taxon>eudicotyledons</taxon>
        <taxon>Gunneridae</taxon>
        <taxon>Pentapetalae</taxon>
        <taxon>asterids</taxon>
        <taxon>campanulids</taxon>
        <taxon>Asterales</taxon>
        <taxon>Asteraceae</taxon>
        <taxon>Cichorioideae</taxon>
        <taxon>Cichorieae</taxon>
        <taxon>Lactucinae</taxon>
        <taxon>Lactuca</taxon>
    </lineage>
</organism>
<dbReference type="Proteomes" id="UP000235145">
    <property type="component" value="Unassembled WGS sequence"/>
</dbReference>
<sequence length="85" mass="9859">MKVIEFAKVSFEGSPNGLIFKELDRPSGQPSIETKESNLLRNMLITAVEEHYRDVDQVLNPLSVVFHTARWRDKLTQFRSKKNRA</sequence>
<reference evidence="1 2" key="1">
    <citation type="journal article" date="2017" name="Nat. Commun.">
        <title>Genome assembly with in vitro proximity ligation data and whole-genome triplication in lettuce.</title>
        <authorList>
            <person name="Reyes-Chin-Wo S."/>
            <person name="Wang Z."/>
            <person name="Yang X."/>
            <person name="Kozik A."/>
            <person name="Arikit S."/>
            <person name="Song C."/>
            <person name="Xia L."/>
            <person name="Froenicke L."/>
            <person name="Lavelle D.O."/>
            <person name="Truco M.J."/>
            <person name="Xia R."/>
            <person name="Zhu S."/>
            <person name="Xu C."/>
            <person name="Xu H."/>
            <person name="Xu X."/>
            <person name="Cox K."/>
            <person name="Korf I."/>
            <person name="Meyers B.C."/>
            <person name="Michelmore R.W."/>
        </authorList>
    </citation>
    <scope>NUCLEOTIDE SEQUENCE [LARGE SCALE GENOMIC DNA]</scope>
    <source>
        <strain evidence="2">cv. Salinas</strain>
        <tissue evidence="1">Seedlings</tissue>
    </source>
</reference>
<dbReference type="EMBL" id="NBSK02000001">
    <property type="protein sequence ID" value="KAJ0224547.1"/>
    <property type="molecule type" value="Genomic_DNA"/>
</dbReference>
<accession>A0A9R1WKQ0</accession>
<keyword evidence="2" id="KW-1185">Reference proteome</keyword>
<comment type="caution">
    <text evidence="1">The sequence shown here is derived from an EMBL/GenBank/DDBJ whole genome shotgun (WGS) entry which is preliminary data.</text>
</comment>
<evidence type="ECO:0000313" key="1">
    <source>
        <dbReference type="EMBL" id="KAJ0224547.1"/>
    </source>
</evidence>
<proteinExistence type="predicted"/>
<dbReference type="AlphaFoldDB" id="A0A9R1WKQ0"/>